<keyword evidence="1" id="KW-0812">Transmembrane</keyword>
<feature type="transmembrane region" description="Helical" evidence="1">
    <location>
        <begin position="155"/>
        <end position="182"/>
    </location>
</feature>
<feature type="transmembrane region" description="Helical" evidence="1">
    <location>
        <begin position="334"/>
        <end position="354"/>
    </location>
</feature>
<organism evidence="2 3">
    <name type="scientific">Burkholderia multivorans CGD2</name>
    <dbReference type="NCBI Taxonomy" id="513052"/>
    <lineage>
        <taxon>Bacteria</taxon>
        <taxon>Pseudomonadati</taxon>
        <taxon>Pseudomonadota</taxon>
        <taxon>Betaproteobacteria</taxon>
        <taxon>Burkholderiales</taxon>
        <taxon>Burkholderiaceae</taxon>
        <taxon>Burkholderia</taxon>
        <taxon>Burkholderia cepacia complex</taxon>
    </lineage>
</organism>
<protein>
    <submittedName>
        <fullName evidence="2">Putative membrane protein</fullName>
    </submittedName>
</protein>
<keyword evidence="1" id="KW-0472">Membrane</keyword>
<comment type="caution">
    <text evidence="2">The sequence shown here is derived from an EMBL/GenBank/DDBJ whole genome shotgun (WGS) entry which is preliminary data.</text>
</comment>
<evidence type="ECO:0000313" key="3">
    <source>
        <dbReference type="Proteomes" id="UP000004535"/>
    </source>
</evidence>
<name>B9BSX4_9BURK</name>
<gene>
    <name evidence="2" type="ORF">BURMUCGD2_2897</name>
</gene>
<sequence length="487" mass="55185">MTPAKTLPPFSNISLLLATIPISAWLSWKSRNYQLDDSLIYLRYIRNLFDGFGLTYNAGDYFNGLTSPLYSYLLIAANCVTHNLQYSTIFLSFAFLCTAAIYGAASLSKNRFEQALCGFFVVSFNYFYTTFGMETTLFLFLTSLVLYCYLEERLYLAGIAVGLLILTRTEGVFLGVVVFCHYAITRKRIPPLKYLIAPAIIILVNLLFNYLYYGAPLPATGNAKIGQGRSGFWGTGHPFLNVAYMKNWFFGGDYRQFWFLYPTAALGVFFRRSSHATYLILAYLALLGAFYVFLRIPNYHWYYAPFFYFLLLFSALGTYRVIEMLVKLAIRQKTYLLAAVPMISATVAFGAYNLKLADIERGSFDPYKNIGIWINDNTPRNAVVAAAEIGTVGWYGNRYIIDILGLTNKYNADFIANKDVHSWLTKYSPDYILVHEPLWPFEAATSCLTRTAAYAPAPRFNFPGYQLLVKSTEPDTNERITACGRSG</sequence>
<feature type="transmembrane region" description="Helical" evidence="1">
    <location>
        <begin position="84"/>
        <end position="105"/>
    </location>
</feature>
<evidence type="ECO:0000256" key="1">
    <source>
        <dbReference type="SAM" id="Phobius"/>
    </source>
</evidence>
<evidence type="ECO:0000313" key="2">
    <source>
        <dbReference type="EMBL" id="EEE06194.1"/>
    </source>
</evidence>
<keyword evidence="1" id="KW-1133">Transmembrane helix</keyword>
<feature type="transmembrane region" description="Helical" evidence="1">
    <location>
        <begin position="277"/>
        <end position="294"/>
    </location>
</feature>
<feature type="transmembrane region" description="Helical" evidence="1">
    <location>
        <begin position="126"/>
        <end position="149"/>
    </location>
</feature>
<dbReference type="Proteomes" id="UP000004535">
    <property type="component" value="Unassembled WGS sequence"/>
</dbReference>
<dbReference type="EMBL" id="ACFC01000007">
    <property type="protein sequence ID" value="EEE06194.1"/>
    <property type="molecule type" value="Genomic_DNA"/>
</dbReference>
<accession>B9BSX4</accession>
<proteinExistence type="predicted"/>
<feature type="transmembrane region" description="Helical" evidence="1">
    <location>
        <begin position="300"/>
        <end position="322"/>
    </location>
</feature>
<feature type="transmembrane region" description="Helical" evidence="1">
    <location>
        <begin position="194"/>
        <end position="213"/>
    </location>
</feature>
<feature type="transmembrane region" description="Helical" evidence="1">
    <location>
        <begin position="254"/>
        <end position="270"/>
    </location>
</feature>
<dbReference type="RefSeq" id="WP_006406334.1">
    <property type="nucleotide sequence ID" value="NZ_ACFC01000007.1"/>
</dbReference>
<dbReference type="AlphaFoldDB" id="B9BSX4"/>
<feature type="transmembrane region" description="Helical" evidence="1">
    <location>
        <begin position="7"/>
        <end position="28"/>
    </location>
</feature>
<reference evidence="2 3" key="1">
    <citation type="journal article" date="2012" name="J. Bacteriol.">
        <title>Draft Genome Sequence Determination for Cystic Fibrosis and Chronic Granulomatous Disease Burkholderia multivorans Isolates.</title>
        <authorList>
            <person name="Varga J.J."/>
            <person name="Losada L."/>
            <person name="Zelazny A.M."/>
            <person name="Brinkac L."/>
            <person name="Harkins D."/>
            <person name="Radune D."/>
            <person name="Hostetler J."/>
            <person name="Sampaio E.P."/>
            <person name="Ronning C.M."/>
            <person name="Nierman W.C."/>
            <person name="Greenberg D.E."/>
            <person name="Holland S.M."/>
            <person name="Goldberg J.B."/>
        </authorList>
    </citation>
    <scope>NUCLEOTIDE SEQUENCE [LARGE SCALE GENOMIC DNA]</scope>
    <source>
        <strain evidence="2 3">CGD2</strain>
    </source>
</reference>